<dbReference type="InterPro" id="IPR024185">
    <property type="entry name" value="FTHF_cligase-like_sf"/>
</dbReference>
<dbReference type="GO" id="GO:0005524">
    <property type="term" value="F:ATP binding"/>
    <property type="evidence" value="ECO:0007669"/>
    <property type="project" value="UniProtKB-KW"/>
</dbReference>
<dbReference type="GO" id="GO:0035999">
    <property type="term" value="P:tetrahydrofolate interconversion"/>
    <property type="evidence" value="ECO:0007669"/>
    <property type="project" value="TreeGrafter"/>
</dbReference>
<feature type="binding site" evidence="4">
    <location>
        <begin position="172"/>
        <end position="180"/>
    </location>
    <ligand>
        <name>ATP</name>
        <dbReference type="ChEBI" id="CHEBI:30616"/>
    </ligand>
</feature>
<name>A0A9D1R0X9_9BACT</name>
<evidence type="ECO:0000256" key="4">
    <source>
        <dbReference type="PIRSR" id="PIRSR006806-1"/>
    </source>
</evidence>
<dbReference type="Gene3D" id="3.40.50.10420">
    <property type="entry name" value="NagB/RpiA/CoA transferase-like"/>
    <property type="match status" value="1"/>
</dbReference>
<dbReference type="PANTHER" id="PTHR23407:SF1">
    <property type="entry name" value="5-FORMYLTETRAHYDROFOLATE CYCLO-LIGASE"/>
    <property type="match status" value="1"/>
</dbReference>
<evidence type="ECO:0000256" key="1">
    <source>
        <dbReference type="ARBA" id="ARBA00010638"/>
    </source>
</evidence>
<protein>
    <submittedName>
        <fullName evidence="5">5-formyltetrahydrofolate cyclo-ligase</fullName>
    </submittedName>
</protein>
<dbReference type="Proteomes" id="UP000824264">
    <property type="component" value="Unassembled WGS sequence"/>
</dbReference>
<comment type="caution">
    <text evidence="5">The sequence shown here is derived from an EMBL/GenBank/DDBJ whole genome shotgun (WGS) entry which is preliminary data.</text>
</comment>
<sequence>MPPSPTASPDFQAVRNAVRVELLRRRKALAPADWERRSEAVQRRVLDLPQWQAASVVALYMAARNEVSTRLLLEDAWARGKAVLLPRCLPPSAGEGIMEFALCRGYDELRAGAFGLLEPCAACPALPRAGGDGRTRAEGPGPSSWQDAPRPPLQLPELIAVPAVGISPAGARLGYGKGYYDRLLALPGWNRALRLALVHGFQIADFPSGPHDIPMHGYATEKELVWL</sequence>
<keyword evidence="2 4" id="KW-0547">Nucleotide-binding</keyword>
<dbReference type="GO" id="GO:0009396">
    <property type="term" value="P:folic acid-containing compound biosynthetic process"/>
    <property type="evidence" value="ECO:0007669"/>
    <property type="project" value="TreeGrafter"/>
</dbReference>
<dbReference type="Pfam" id="PF01812">
    <property type="entry name" value="5-FTHF_cyc-lig"/>
    <property type="match status" value="1"/>
</dbReference>
<gene>
    <name evidence="5" type="ORF">H9874_07670</name>
</gene>
<dbReference type="InterPro" id="IPR037171">
    <property type="entry name" value="NagB/RpiA_transferase-like"/>
</dbReference>
<evidence type="ECO:0000313" key="6">
    <source>
        <dbReference type="Proteomes" id="UP000824264"/>
    </source>
</evidence>
<feature type="binding site" evidence="4">
    <location>
        <position position="61"/>
    </location>
    <ligand>
        <name>substrate</name>
    </ligand>
</feature>
<feature type="binding site" evidence="4">
    <location>
        <begin position="15"/>
        <end position="19"/>
    </location>
    <ligand>
        <name>ATP</name>
        <dbReference type="ChEBI" id="CHEBI:30616"/>
    </ligand>
</feature>
<reference evidence="5" key="1">
    <citation type="journal article" date="2021" name="PeerJ">
        <title>Extensive microbial diversity within the chicken gut microbiome revealed by metagenomics and culture.</title>
        <authorList>
            <person name="Gilroy R."/>
            <person name="Ravi A."/>
            <person name="Getino M."/>
            <person name="Pursley I."/>
            <person name="Horton D.L."/>
            <person name="Alikhan N.F."/>
            <person name="Baker D."/>
            <person name="Gharbi K."/>
            <person name="Hall N."/>
            <person name="Watson M."/>
            <person name="Adriaenssens E.M."/>
            <person name="Foster-Nyarko E."/>
            <person name="Jarju S."/>
            <person name="Secka A."/>
            <person name="Antonio M."/>
            <person name="Oren A."/>
            <person name="Chaudhuri R.R."/>
            <person name="La Ragione R."/>
            <person name="Hildebrand F."/>
            <person name="Pallen M.J."/>
        </authorList>
    </citation>
    <scope>NUCLEOTIDE SEQUENCE</scope>
    <source>
        <strain evidence="5">ChiSxjej5B17-1746</strain>
    </source>
</reference>
<dbReference type="AlphaFoldDB" id="A0A9D1R0X9"/>
<evidence type="ECO:0000256" key="3">
    <source>
        <dbReference type="ARBA" id="ARBA00022840"/>
    </source>
</evidence>
<keyword evidence="3 4" id="KW-0067">ATP-binding</keyword>
<evidence type="ECO:0000313" key="5">
    <source>
        <dbReference type="EMBL" id="HIW79007.1"/>
    </source>
</evidence>
<organism evidence="5 6">
    <name type="scientific">Candidatus Bilophila faecipullorum</name>
    <dbReference type="NCBI Taxonomy" id="2838482"/>
    <lineage>
        <taxon>Bacteria</taxon>
        <taxon>Pseudomonadati</taxon>
        <taxon>Thermodesulfobacteriota</taxon>
        <taxon>Desulfovibrionia</taxon>
        <taxon>Desulfovibrionales</taxon>
        <taxon>Desulfovibrionaceae</taxon>
        <taxon>Bilophila</taxon>
    </lineage>
</organism>
<dbReference type="EMBL" id="DXGI01000291">
    <property type="protein sequence ID" value="HIW79007.1"/>
    <property type="molecule type" value="Genomic_DNA"/>
</dbReference>
<dbReference type="InterPro" id="IPR002698">
    <property type="entry name" value="FTHF_cligase"/>
</dbReference>
<dbReference type="SUPFAM" id="SSF100950">
    <property type="entry name" value="NagB/RpiA/CoA transferase-like"/>
    <property type="match status" value="1"/>
</dbReference>
<accession>A0A9D1R0X9</accession>
<dbReference type="PANTHER" id="PTHR23407">
    <property type="entry name" value="ATPASE INHIBITOR/5-FORMYLTETRAHYDROFOLATE CYCLO-LIGASE"/>
    <property type="match status" value="1"/>
</dbReference>
<feature type="binding site" evidence="4">
    <location>
        <position position="66"/>
    </location>
    <ligand>
        <name>substrate</name>
    </ligand>
</feature>
<reference evidence="5" key="2">
    <citation type="submission" date="2021-04" db="EMBL/GenBank/DDBJ databases">
        <authorList>
            <person name="Gilroy R."/>
        </authorList>
    </citation>
    <scope>NUCLEOTIDE SEQUENCE</scope>
    <source>
        <strain evidence="5">ChiSxjej5B17-1746</strain>
    </source>
</reference>
<comment type="similarity">
    <text evidence="1">Belongs to the 5-formyltetrahydrofolate cyclo-ligase family.</text>
</comment>
<evidence type="ECO:0000256" key="2">
    <source>
        <dbReference type="ARBA" id="ARBA00022741"/>
    </source>
</evidence>
<dbReference type="GO" id="GO:0030272">
    <property type="term" value="F:5-formyltetrahydrofolate cyclo-ligase activity"/>
    <property type="evidence" value="ECO:0007669"/>
    <property type="project" value="TreeGrafter"/>
</dbReference>
<proteinExistence type="inferred from homology"/>
<dbReference type="PIRSF" id="PIRSF006806">
    <property type="entry name" value="FTHF_cligase"/>
    <property type="match status" value="1"/>
</dbReference>